<dbReference type="RefSeq" id="WP_154538946.1">
    <property type="nucleotide sequence ID" value="NZ_JAXDSU010000029.1"/>
</dbReference>
<reference evidence="2 3" key="1">
    <citation type="submission" date="2019-08" db="EMBL/GenBank/DDBJ databases">
        <title>In-depth cultivation of the pig gut microbiome towards novel bacterial diversity and tailored functional studies.</title>
        <authorList>
            <person name="Wylensek D."/>
            <person name="Hitch T.C.A."/>
            <person name="Clavel T."/>
        </authorList>
    </citation>
    <scope>NUCLEOTIDE SEQUENCE [LARGE SCALE GENOMIC DNA]</scope>
    <source>
        <strain evidence="2 3">WCA-380-WT-2B</strain>
    </source>
</reference>
<keyword evidence="3" id="KW-1185">Reference proteome</keyword>
<feature type="domain" description="MaoC-like" evidence="1">
    <location>
        <begin position="16"/>
        <end position="120"/>
    </location>
</feature>
<evidence type="ECO:0000313" key="2">
    <source>
        <dbReference type="EMBL" id="MSS77098.1"/>
    </source>
</evidence>
<comment type="caution">
    <text evidence="2">The sequence shown here is derived from an EMBL/GenBank/DDBJ whole genome shotgun (WGS) entry which is preliminary data.</text>
</comment>
<organism evidence="2 3">
    <name type="scientific">Anaerococcus porci</name>
    <dbReference type="NCBI Taxonomy" id="2652269"/>
    <lineage>
        <taxon>Bacteria</taxon>
        <taxon>Bacillati</taxon>
        <taxon>Bacillota</taxon>
        <taxon>Tissierellia</taxon>
        <taxon>Tissierellales</taxon>
        <taxon>Peptoniphilaceae</taxon>
        <taxon>Anaerococcus</taxon>
    </lineage>
</organism>
<dbReference type="InterPro" id="IPR029069">
    <property type="entry name" value="HotDog_dom_sf"/>
</dbReference>
<dbReference type="InterPro" id="IPR002539">
    <property type="entry name" value="MaoC-like_dom"/>
</dbReference>
<dbReference type="AlphaFoldDB" id="A0A6N7VCC7"/>
<dbReference type="InterPro" id="IPR052342">
    <property type="entry name" value="MCH/BMMD"/>
</dbReference>
<dbReference type="Proteomes" id="UP000441925">
    <property type="component" value="Unassembled WGS sequence"/>
</dbReference>
<evidence type="ECO:0000259" key="1">
    <source>
        <dbReference type="Pfam" id="PF01575"/>
    </source>
</evidence>
<gene>
    <name evidence="2" type="ORF">FYJ26_01420</name>
</gene>
<dbReference type="Pfam" id="PF01575">
    <property type="entry name" value="MaoC_dehydratas"/>
    <property type="match status" value="1"/>
</dbReference>
<proteinExistence type="predicted"/>
<name>A0A6N7VCC7_9FIRM</name>
<protein>
    <recommendedName>
        <fullName evidence="1">MaoC-like domain-containing protein</fullName>
    </recommendedName>
</protein>
<sequence>MYFEDYKIGDKYLLDEEIVDFDEMIDFAKKYDPRPFHLNKNSAKETRFNDIIASGFFTLAFSWSKWVKTKKDEEGMIAGAGLNNLVWYNPVYANDRLKSILTVLDKRKSKTKKQGIVNLSYLTTNQNNQKVLYFEANILVKSKTSTNNQDSI</sequence>
<accession>A0A6N7VCC7</accession>
<dbReference type="SUPFAM" id="SSF54637">
    <property type="entry name" value="Thioesterase/thiol ester dehydrase-isomerase"/>
    <property type="match status" value="1"/>
</dbReference>
<dbReference type="PANTHER" id="PTHR43664:SF1">
    <property type="entry name" value="BETA-METHYLMALYL-COA DEHYDRATASE"/>
    <property type="match status" value="1"/>
</dbReference>
<dbReference type="EMBL" id="VULQ01000001">
    <property type="protein sequence ID" value="MSS77098.1"/>
    <property type="molecule type" value="Genomic_DNA"/>
</dbReference>
<dbReference type="Gene3D" id="3.10.129.10">
    <property type="entry name" value="Hotdog Thioesterase"/>
    <property type="match status" value="1"/>
</dbReference>
<evidence type="ECO:0000313" key="3">
    <source>
        <dbReference type="Proteomes" id="UP000441925"/>
    </source>
</evidence>
<dbReference type="PANTHER" id="PTHR43664">
    <property type="entry name" value="MONOAMINE OXIDASE-RELATED"/>
    <property type="match status" value="1"/>
</dbReference>